<dbReference type="InterPro" id="IPR001680">
    <property type="entry name" value="WD40_rpt"/>
</dbReference>
<gene>
    <name evidence="5" type="ORF">KFK09_010289</name>
</gene>
<accession>A0A8T3BJM2</accession>
<dbReference type="PROSITE" id="PS50082">
    <property type="entry name" value="WD_REPEATS_2"/>
    <property type="match status" value="1"/>
</dbReference>
<evidence type="ECO:0000256" key="1">
    <source>
        <dbReference type="ARBA" id="ARBA00022574"/>
    </source>
</evidence>
<evidence type="ECO:0000256" key="2">
    <source>
        <dbReference type="ARBA" id="ARBA00022737"/>
    </source>
</evidence>
<dbReference type="GO" id="GO:0080008">
    <property type="term" value="C:Cul4-RING E3 ubiquitin ligase complex"/>
    <property type="evidence" value="ECO:0007669"/>
    <property type="project" value="TreeGrafter"/>
</dbReference>
<protein>
    <submittedName>
        <fullName evidence="5">Uncharacterized protein</fullName>
    </submittedName>
</protein>
<dbReference type="PROSITE" id="PS50294">
    <property type="entry name" value="WD_REPEATS_REGION"/>
    <property type="match status" value="1"/>
</dbReference>
<dbReference type="SUPFAM" id="SSF50978">
    <property type="entry name" value="WD40 repeat-like"/>
    <property type="match status" value="1"/>
</dbReference>
<evidence type="ECO:0000313" key="5">
    <source>
        <dbReference type="EMBL" id="KAI0514254.1"/>
    </source>
</evidence>
<dbReference type="GO" id="GO:0005737">
    <property type="term" value="C:cytoplasm"/>
    <property type="evidence" value="ECO:0007669"/>
    <property type="project" value="TreeGrafter"/>
</dbReference>
<evidence type="ECO:0000256" key="4">
    <source>
        <dbReference type="SAM" id="MobiDB-lite"/>
    </source>
</evidence>
<reference evidence="5" key="1">
    <citation type="journal article" date="2022" name="Front. Genet.">
        <title>Chromosome-Scale Assembly of the Dendrobium nobile Genome Provides Insights Into the Molecular Mechanism of the Biosynthesis of the Medicinal Active Ingredient of Dendrobium.</title>
        <authorList>
            <person name="Xu Q."/>
            <person name="Niu S.-C."/>
            <person name="Li K.-L."/>
            <person name="Zheng P.-J."/>
            <person name="Zhang X.-J."/>
            <person name="Jia Y."/>
            <person name="Liu Y."/>
            <person name="Niu Y.-X."/>
            <person name="Yu L.-H."/>
            <person name="Chen D.-F."/>
            <person name="Zhang G.-Q."/>
        </authorList>
    </citation>
    <scope>NUCLEOTIDE SEQUENCE</scope>
    <source>
        <tissue evidence="5">Leaf</tissue>
    </source>
</reference>
<dbReference type="SMART" id="SM00320">
    <property type="entry name" value="WD40"/>
    <property type="match status" value="7"/>
</dbReference>
<dbReference type="SMR" id="A0A8T3BJM2"/>
<dbReference type="Proteomes" id="UP000829196">
    <property type="component" value="Unassembled WGS sequence"/>
</dbReference>
<feature type="region of interest" description="Disordered" evidence="4">
    <location>
        <begin position="435"/>
        <end position="505"/>
    </location>
</feature>
<keyword evidence="1 3" id="KW-0853">WD repeat</keyword>
<dbReference type="OrthoDB" id="4869960at2759"/>
<feature type="compositionally biased region" description="Acidic residues" evidence="4">
    <location>
        <begin position="435"/>
        <end position="473"/>
    </location>
</feature>
<feature type="repeat" description="WD" evidence="3">
    <location>
        <begin position="51"/>
        <end position="92"/>
    </location>
</feature>
<keyword evidence="6" id="KW-1185">Reference proteome</keyword>
<dbReference type="Gene3D" id="2.130.10.10">
    <property type="entry name" value="YVTN repeat-like/Quinoprotein amine dehydrogenase"/>
    <property type="match status" value="1"/>
</dbReference>
<dbReference type="EMBL" id="JAGYWB010000008">
    <property type="protein sequence ID" value="KAI0514254.1"/>
    <property type="molecule type" value="Genomic_DNA"/>
</dbReference>
<dbReference type="AlphaFoldDB" id="A0A8T3BJM2"/>
<comment type="caution">
    <text evidence="5">The sequence shown here is derived from an EMBL/GenBank/DDBJ whole genome shotgun (WGS) entry which is preliminary data.</text>
</comment>
<proteinExistence type="predicted"/>
<name>A0A8T3BJM2_DENNO</name>
<evidence type="ECO:0000313" key="6">
    <source>
        <dbReference type="Proteomes" id="UP000829196"/>
    </source>
</evidence>
<dbReference type="Pfam" id="PF00400">
    <property type="entry name" value="WD40"/>
    <property type="match status" value="3"/>
</dbReference>
<dbReference type="PANTHER" id="PTHR15574:SF21">
    <property type="entry name" value="DDB1- AND CUL4-ASSOCIATED FACTOR 8"/>
    <property type="match status" value="1"/>
</dbReference>
<dbReference type="InterPro" id="IPR015943">
    <property type="entry name" value="WD40/YVTN_repeat-like_dom_sf"/>
</dbReference>
<dbReference type="PANTHER" id="PTHR15574">
    <property type="entry name" value="WD REPEAT DOMAIN-CONTAINING FAMILY"/>
    <property type="match status" value="1"/>
</dbReference>
<sequence>MGKIGMRERESGCRIVQMRNREVGALAPRSFFHRASASLDLVFRLGIHRKLDKHRGCVNTVSFNANGNILVSGSDDRMVMLWDWETGLAKLSFHSGHSNNVFQAKFMPYTDERTMVTCAADGEVRMVRLQDGGRVFTKMLARHEGRAHKMALEPGNPHILYSCGEDGLVYHFDLRTHNATKLFKCKSFKDKWDYMPVVHLNAIAIDPRNPNYFAIAGSDEYARVYDIRKCRWDGKGCGNPADCFCPAHLIGDDQVGITGLAFSDQSELLASYNFEAIYLFSKDQGLGPNPDLATPRSAMSVDASDNAFENLVHPATEDPNAGDAVQVYNGHRNCVTVKGVGFFGPNCEYVTSGSDCGRVFIWRKKGGELLRVMEGDKHVVNCIEPNPCSTMLASCGIEKDIKIWIPNAKEPAVPIDIDEFMKQNPIRFFSRDDADFDIDYSDDGDDGDDDDENNDDNDNDDSGDSIDFLDVDEWSDHQFSDNDCNDDGEEEEEDDDDDDGHNAML</sequence>
<evidence type="ECO:0000256" key="3">
    <source>
        <dbReference type="PROSITE-ProRule" id="PRU00221"/>
    </source>
</evidence>
<feature type="compositionally biased region" description="Acidic residues" evidence="4">
    <location>
        <begin position="483"/>
        <end position="499"/>
    </location>
</feature>
<keyword evidence="2" id="KW-0677">Repeat</keyword>
<dbReference type="InterPro" id="IPR045151">
    <property type="entry name" value="DCAF8"/>
</dbReference>
<dbReference type="InterPro" id="IPR036322">
    <property type="entry name" value="WD40_repeat_dom_sf"/>
</dbReference>
<organism evidence="5 6">
    <name type="scientific">Dendrobium nobile</name>
    <name type="common">Orchid</name>
    <dbReference type="NCBI Taxonomy" id="94219"/>
    <lineage>
        <taxon>Eukaryota</taxon>
        <taxon>Viridiplantae</taxon>
        <taxon>Streptophyta</taxon>
        <taxon>Embryophyta</taxon>
        <taxon>Tracheophyta</taxon>
        <taxon>Spermatophyta</taxon>
        <taxon>Magnoliopsida</taxon>
        <taxon>Liliopsida</taxon>
        <taxon>Asparagales</taxon>
        <taxon>Orchidaceae</taxon>
        <taxon>Epidendroideae</taxon>
        <taxon>Malaxideae</taxon>
        <taxon>Dendrobiinae</taxon>
        <taxon>Dendrobium</taxon>
    </lineage>
</organism>